<organism evidence="1 2">
    <name type="scientific">Kroppenstedtia pulmonis</name>
    <dbReference type="NCBI Taxonomy" id="1380685"/>
    <lineage>
        <taxon>Bacteria</taxon>
        <taxon>Bacillati</taxon>
        <taxon>Bacillota</taxon>
        <taxon>Bacilli</taxon>
        <taxon>Bacillales</taxon>
        <taxon>Thermoactinomycetaceae</taxon>
        <taxon>Kroppenstedtia</taxon>
    </lineage>
</organism>
<evidence type="ECO:0000313" key="1">
    <source>
        <dbReference type="EMBL" id="QKG84805.1"/>
    </source>
</evidence>
<dbReference type="InterPro" id="IPR019241">
    <property type="entry name" value="DUF2197"/>
</dbReference>
<keyword evidence="2" id="KW-1185">Reference proteome</keyword>
<dbReference type="KEGG" id="kpul:GXN76_10170"/>
<sequence>MKVSCVLCDQIFILTSGQTKRIRKYPHRVPLCPKCDLRIRQQTLTRKSQQNKDI</sequence>
<proteinExistence type="predicted"/>
<dbReference type="Pfam" id="PF09963">
    <property type="entry name" value="DUF2197"/>
    <property type="match status" value="1"/>
</dbReference>
<protein>
    <submittedName>
        <fullName evidence="1">DUF2197 domain-containing protein</fullName>
    </submittedName>
</protein>
<dbReference type="AlphaFoldDB" id="A0A7D3Y5C8"/>
<dbReference type="Proteomes" id="UP000503088">
    <property type="component" value="Chromosome"/>
</dbReference>
<reference evidence="1 2" key="1">
    <citation type="submission" date="2020-01" db="EMBL/GenBank/DDBJ databases">
        <authorList>
            <person name="Gulvik C.A."/>
            <person name="Batra D.G."/>
        </authorList>
    </citation>
    <scope>NUCLEOTIDE SEQUENCE [LARGE SCALE GENOMIC DNA]</scope>
    <source>
        <strain evidence="1 2">W9323</strain>
    </source>
</reference>
<dbReference type="RefSeq" id="WP_173222853.1">
    <property type="nucleotide sequence ID" value="NZ_CP048104.1"/>
</dbReference>
<gene>
    <name evidence="1" type="ORF">GXN76_10170</name>
</gene>
<evidence type="ECO:0000313" key="2">
    <source>
        <dbReference type="Proteomes" id="UP000503088"/>
    </source>
</evidence>
<accession>A0A7D3Y5C8</accession>
<dbReference type="EMBL" id="CP048104">
    <property type="protein sequence ID" value="QKG84805.1"/>
    <property type="molecule type" value="Genomic_DNA"/>
</dbReference>
<name>A0A7D3Y5C8_9BACL</name>